<dbReference type="RefSeq" id="WP_089383380.1">
    <property type="nucleotide sequence ID" value="NZ_FZNQ01000001.1"/>
</dbReference>
<evidence type="ECO:0000256" key="4">
    <source>
        <dbReference type="SAM" id="MobiDB-lite"/>
    </source>
</evidence>
<evidence type="ECO:0000256" key="3">
    <source>
        <dbReference type="ARBA" id="ARBA00023157"/>
    </source>
</evidence>
<dbReference type="InterPro" id="IPR036249">
    <property type="entry name" value="Thioredoxin-like_sf"/>
</dbReference>
<dbReference type="PRINTS" id="PR00421">
    <property type="entry name" value="THIOREDOXIN"/>
</dbReference>
<feature type="compositionally biased region" description="Basic and acidic residues" evidence="4">
    <location>
        <begin position="11"/>
        <end position="30"/>
    </location>
</feature>
<dbReference type="Gene3D" id="3.40.30.10">
    <property type="entry name" value="Glutaredoxin"/>
    <property type="match status" value="1"/>
</dbReference>
<dbReference type="InterPro" id="IPR017937">
    <property type="entry name" value="Thioredoxin_CS"/>
</dbReference>
<evidence type="ECO:0000256" key="1">
    <source>
        <dbReference type="ARBA" id="ARBA00022448"/>
    </source>
</evidence>
<evidence type="ECO:0000259" key="5">
    <source>
        <dbReference type="PROSITE" id="PS51352"/>
    </source>
</evidence>
<dbReference type="CDD" id="cd02947">
    <property type="entry name" value="TRX_family"/>
    <property type="match status" value="1"/>
</dbReference>
<feature type="compositionally biased region" description="Acidic residues" evidence="4">
    <location>
        <begin position="1"/>
        <end position="10"/>
    </location>
</feature>
<accession>A0A238UW34</accession>
<evidence type="ECO:0000313" key="6">
    <source>
        <dbReference type="EMBL" id="SNR25947.1"/>
    </source>
</evidence>
<reference evidence="6 7" key="1">
    <citation type="submission" date="2017-06" db="EMBL/GenBank/DDBJ databases">
        <authorList>
            <person name="Kim H.J."/>
            <person name="Triplett B.A."/>
        </authorList>
    </citation>
    <scope>NUCLEOTIDE SEQUENCE [LARGE SCALE GENOMIC DNA]</scope>
    <source>
        <strain evidence="6 7">DSM 8800</strain>
    </source>
</reference>
<feature type="domain" description="Thioredoxin" evidence="5">
    <location>
        <begin position="52"/>
        <end position="163"/>
    </location>
</feature>
<name>A0A238UW34_HALVU</name>
<dbReference type="PANTHER" id="PTHR45663">
    <property type="entry name" value="GEO12009P1"/>
    <property type="match status" value="1"/>
</dbReference>
<protein>
    <submittedName>
        <fullName evidence="6">Thioredoxin 1</fullName>
    </submittedName>
</protein>
<dbReference type="SUPFAM" id="SSF52833">
    <property type="entry name" value="Thioredoxin-like"/>
    <property type="match status" value="1"/>
</dbReference>
<keyword evidence="7" id="KW-1185">Reference proteome</keyword>
<dbReference type="GO" id="GO:0005737">
    <property type="term" value="C:cytoplasm"/>
    <property type="evidence" value="ECO:0007669"/>
    <property type="project" value="TreeGrafter"/>
</dbReference>
<evidence type="ECO:0000256" key="2">
    <source>
        <dbReference type="ARBA" id="ARBA00022982"/>
    </source>
</evidence>
<dbReference type="GO" id="GO:0015035">
    <property type="term" value="F:protein-disulfide reductase activity"/>
    <property type="evidence" value="ECO:0007669"/>
    <property type="project" value="TreeGrafter"/>
</dbReference>
<feature type="region of interest" description="Disordered" evidence="4">
    <location>
        <begin position="1"/>
        <end position="62"/>
    </location>
</feature>
<keyword evidence="1" id="KW-0813">Transport</keyword>
<dbReference type="PROSITE" id="PS51352">
    <property type="entry name" value="THIOREDOXIN_2"/>
    <property type="match status" value="1"/>
</dbReference>
<evidence type="ECO:0000313" key="7">
    <source>
        <dbReference type="Proteomes" id="UP000198397"/>
    </source>
</evidence>
<dbReference type="EMBL" id="FZNQ01000001">
    <property type="protein sequence ID" value="SNR25947.1"/>
    <property type="molecule type" value="Genomic_DNA"/>
</dbReference>
<dbReference type="AlphaFoldDB" id="A0A238UW34"/>
<proteinExistence type="predicted"/>
<dbReference type="InterPro" id="IPR013766">
    <property type="entry name" value="Thioredoxin_domain"/>
</dbReference>
<sequence length="163" mass="17117">MSEGSTDDPDAERQRIRERKLQELQERLEAGELGADGGATAGGDATSGVEDAGAGRTAPTEPIEITGETQLQETIDAYDVVLVDCYAEWCGPCQMMKPAIEAVAADTPAAVATVDIDRNRGVAAALGARSVPTLVLYANGQPVERLVGAQDRATLERLIGEYG</sequence>
<keyword evidence="2" id="KW-0249">Electron transport</keyword>
<keyword evidence="3" id="KW-1015">Disulfide bond</keyword>
<dbReference type="PROSITE" id="PS00194">
    <property type="entry name" value="THIOREDOXIN_1"/>
    <property type="match status" value="1"/>
</dbReference>
<dbReference type="OrthoDB" id="35385at2157"/>
<organism evidence="6 7">
    <name type="scientific">Halorubrum vacuolatum</name>
    <name type="common">Natronobacterium vacuolatum</name>
    <dbReference type="NCBI Taxonomy" id="63740"/>
    <lineage>
        <taxon>Archaea</taxon>
        <taxon>Methanobacteriati</taxon>
        <taxon>Methanobacteriota</taxon>
        <taxon>Stenosarchaea group</taxon>
        <taxon>Halobacteria</taxon>
        <taxon>Halobacteriales</taxon>
        <taxon>Haloferacaceae</taxon>
        <taxon>Halorubrum</taxon>
    </lineage>
</organism>
<dbReference type="PANTHER" id="PTHR45663:SF11">
    <property type="entry name" value="GEO12009P1"/>
    <property type="match status" value="1"/>
</dbReference>
<gene>
    <name evidence="6" type="ORF">SAMN06264855_101424</name>
</gene>
<dbReference type="Pfam" id="PF00085">
    <property type="entry name" value="Thioredoxin"/>
    <property type="match status" value="1"/>
</dbReference>
<dbReference type="Proteomes" id="UP000198397">
    <property type="component" value="Unassembled WGS sequence"/>
</dbReference>